<reference evidence="1 2" key="1">
    <citation type="submission" date="2016-10" db="EMBL/GenBank/DDBJ databases">
        <authorList>
            <person name="de Groot N.N."/>
        </authorList>
    </citation>
    <scope>NUCLEOTIDE SEQUENCE [LARGE SCALE GENOMIC DNA]</scope>
    <source>
        <strain evidence="1 2">DSM 1283</strain>
    </source>
</reference>
<dbReference type="Proteomes" id="UP000198806">
    <property type="component" value="Unassembled WGS sequence"/>
</dbReference>
<dbReference type="RefSeq" id="WP_091688023.1">
    <property type="nucleotide sequence ID" value="NZ_BAABFM010000011.1"/>
</dbReference>
<dbReference type="STRING" id="1527.SAMN04489757_1388"/>
<evidence type="ECO:0000313" key="2">
    <source>
        <dbReference type="Proteomes" id="UP000198806"/>
    </source>
</evidence>
<dbReference type="OrthoDB" id="2049243at2"/>
<sequence length="213" mass="24896">MKKVPILLKKISRKENQPGKLTIGLIGTHHGAGVTHLSIMVASYLSEWLGKKVAYVEYGQRKDIKHMQHLYEGTYCSAKEGSEEEGFFLIHRVTYYKSVKPADLSEIIGGSFDCIILDLGMDFTKNKHEFLRCDKKIVVSSLTPWKQHELERFYEHTCHINQSDEWQYMIPFVEKQGIKQAGRDFRKQLWRIPYEPNPFSLSEETIHFFQKII</sequence>
<name>A0A1I5I1R0_9FIRM</name>
<protein>
    <submittedName>
        <fullName evidence="1">Uncharacterized protein</fullName>
    </submittedName>
</protein>
<dbReference type="EMBL" id="FOWD01000038">
    <property type="protein sequence ID" value="SFO54522.1"/>
    <property type="molecule type" value="Genomic_DNA"/>
</dbReference>
<gene>
    <name evidence="1" type="ORF">SAMN04489757_1388</name>
</gene>
<organism evidence="1 2">
    <name type="scientific">Anaerocolumna aminovalerica</name>
    <dbReference type="NCBI Taxonomy" id="1527"/>
    <lineage>
        <taxon>Bacteria</taxon>
        <taxon>Bacillati</taxon>
        <taxon>Bacillota</taxon>
        <taxon>Clostridia</taxon>
        <taxon>Lachnospirales</taxon>
        <taxon>Lachnospiraceae</taxon>
        <taxon>Anaerocolumna</taxon>
    </lineage>
</organism>
<keyword evidence="2" id="KW-1185">Reference proteome</keyword>
<accession>A0A1I5I1R0</accession>
<evidence type="ECO:0000313" key="1">
    <source>
        <dbReference type="EMBL" id="SFO54522.1"/>
    </source>
</evidence>
<proteinExistence type="predicted"/>
<dbReference type="AlphaFoldDB" id="A0A1I5I1R0"/>